<dbReference type="CDD" id="cd00093">
    <property type="entry name" value="HTH_XRE"/>
    <property type="match status" value="1"/>
</dbReference>
<dbReference type="InterPro" id="IPR050400">
    <property type="entry name" value="Bact_Cytoskel_RodZ"/>
</dbReference>
<proteinExistence type="predicted"/>
<organism evidence="4 5">
    <name type="scientific">Sporolactobacillus spathodeae</name>
    <dbReference type="NCBI Taxonomy" id="1465502"/>
    <lineage>
        <taxon>Bacteria</taxon>
        <taxon>Bacillati</taxon>
        <taxon>Bacillota</taxon>
        <taxon>Bacilli</taxon>
        <taxon>Bacillales</taxon>
        <taxon>Sporolactobacillaceae</taxon>
        <taxon>Sporolactobacillus</taxon>
    </lineage>
</organism>
<dbReference type="InterPro" id="IPR010982">
    <property type="entry name" value="Lambda_DNA-bd_dom_sf"/>
</dbReference>
<gene>
    <name evidence="4" type="ORF">JOC27_000455</name>
</gene>
<dbReference type="InterPro" id="IPR001387">
    <property type="entry name" value="Cro/C1-type_HTH"/>
</dbReference>
<feature type="transmembrane region" description="Helical" evidence="2">
    <location>
        <begin position="122"/>
        <end position="143"/>
    </location>
</feature>
<accession>A0ABS2Q5E9</accession>
<dbReference type="SUPFAM" id="SSF47413">
    <property type="entry name" value="lambda repressor-like DNA-binding domains"/>
    <property type="match status" value="1"/>
</dbReference>
<evidence type="ECO:0000256" key="2">
    <source>
        <dbReference type="SAM" id="Phobius"/>
    </source>
</evidence>
<evidence type="ECO:0000313" key="5">
    <source>
        <dbReference type="Proteomes" id="UP000823201"/>
    </source>
</evidence>
<feature type="region of interest" description="Disordered" evidence="1">
    <location>
        <begin position="148"/>
        <end position="187"/>
    </location>
</feature>
<dbReference type="Pfam" id="PF13413">
    <property type="entry name" value="HTH_25"/>
    <property type="match status" value="1"/>
</dbReference>
<keyword evidence="2" id="KW-1133">Transmembrane helix</keyword>
<reference evidence="4 5" key="1">
    <citation type="submission" date="2021-01" db="EMBL/GenBank/DDBJ databases">
        <title>Genomic Encyclopedia of Type Strains, Phase IV (KMG-IV): sequencing the most valuable type-strain genomes for metagenomic binning, comparative biology and taxonomic classification.</title>
        <authorList>
            <person name="Goeker M."/>
        </authorList>
    </citation>
    <scope>NUCLEOTIDE SEQUENCE [LARGE SCALE GENOMIC DNA]</scope>
    <source>
        <strain evidence="4 5">DSM 100968</strain>
    </source>
</reference>
<dbReference type="PANTHER" id="PTHR34475">
    <property type="match status" value="1"/>
</dbReference>
<feature type="domain" description="HTH cro/C1-type" evidence="3">
    <location>
        <begin position="8"/>
        <end position="39"/>
    </location>
</feature>
<dbReference type="EMBL" id="JAFBEV010000003">
    <property type="protein sequence ID" value="MBM7657014.1"/>
    <property type="molecule type" value="Genomic_DNA"/>
</dbReference>
<dbReference type="PANTHER" id="PTHR34475:SF1">
    <property type="entry name" value="CYTOSKELETON PROTEIN RODZ"/>
    <property type="match status" value="1"/>
</dbReference>
<dbReference type="RefSeq" id="WP_205005379.1">
    <property type="nucleotide sequence ID" value="NZ_CBCRXA010000003.1"/>
</dbReference>
<dbReference type="Gene3D" id="1.10.260.40">
    <property type="entry name" value="lambda repressor-like DNA-binding domains"/>
    <property type="match status" value="1"/>
</dbReference>
<evidence type="ECO:0000256" key="1">
    <source>
        <dbReference type="SAM" id="MobiDB-lite"/>
    </source>
</evidence>
<name>A0ABS2Q5E9_9BACL</name>
<dbReference type="PROSITE" id="PS50943">
    <property type="entry name" value="HTH_CROC1"/>
    <property type="match status" value="1"/>
</dbReference>
<sequence>MSELGQALRDAREKKGLTLDELQEETKIQKRYLQAIEEGDFDKLPGEFYRRAFIKSYAETLGFDFAAFVEEYGNELPKIQHEEASEIHTVPPEGGDEPGMKAIRRARPIPVPKNWSSILNKAIIVVIVLIVLMLVYILLSHVMGGASSSQSTHQSAGTSVSFKGNSSKKAASSSSTASSSTASSESSSALNQQLKLDKTQGNHFTYTLTGTTKFDVTVSTKTGQNAWFMATDAKTGKQIVGGTMSAATKKSYHFDASTMQSVQIQFGSVQNTSMKINGKAFKFPGTSTVQYIVINFSK</sequence>
<comment type="caution">
    <text evidence="4">The sequence shown here is derived from an EMBL/GenBank/DDBJ whole genome shotgun (WGS) entry which is preliminary data.</text>
</comment>
<keyword evidence="2" id="KW-0812">Transmembrane</keyword>
<protein>
    <submittedName>
        <fullName evidence="4">Cytoskeletal protein RodZ</fullName>
    </submittedName>
</protein>
<keyword evidence="2" id="KW-0472">Membrane</keyword>
<keyword evidence="5" id="KW-1185">Reference proteome</keyword>
<evidence type="ECO:0000259" key="3">
    <source>
        <dbReference type="PROSITE" id="PS50943"/>
    </source>
</evidence>
<dbReference type="Proteomes" id="UP000823201">
    <property type="component" value="Unassembled WGS sequence"/>
</dbReference>
<feature type="compositionally biased region" description="Polar residues" evidence="1">
    <location>
        <begin position="148"/>
        <end position="165"/>
    </location>
</feature>
<feature type="compositionally biased region" description="Low complexity" evidence="1">
    <location>
        <begin position="167"/>
        <end position="187"/>
    </location>
</feature>
<evidence type="ECO:0000313" key="4">
    <source>
        <dbReference type="EMBL" id="MBM7657014.1"/>
    </source>
</evidence>
<dbReference type="SMART" id="SM00530">
    <property type="entry name" value="HTH_XRE"/>
    <property type="match status" value="1"/>
</dbReference>